<dbReference type="PROSITE" id="PS50043">
    <property type="entry name" value="HTH_LUXR_2"/>
    <property type="match status" value="1"/>
</dbReference>
<gene>
    <name evidence="6" type="ORF">F9B16_00325</name>
</gene>
<reference evidence="6 7" key="1">
    <citation type="submission" date="2019-09" db="EMBL/GenBank/DDBJ databases">
        <title>Actinomadura physcomitrii sp. nov., a novel actinomycete isolated from moss [Physcomitrium sphaericum (Ludw) Fuernr].</title>
        <authorList>
            <person name="Liu C."/>
            <person name="Zhuang X."/>
        </authorList>
    </citation>
    <scope>NUCLEOTIDE SEQUENCE [LARGE SCALE GENOMIC DNA]</scope>
    <source>
        <strain evidence="6 7">CYP1-1B</strain>
    </source>
</reference>
<dbReference type="SMART" id="SM00421">
    <property type="entry name" value="HTH_LUXR"/>
    <property type="match status" value="1"/>
</dbReference>
<evidence type="ECO:0000259" key="5">
    <source>
        <dbReference type="PROSITE" id="PS50043"/>
    </source>
</evidence>
<dbReference type="InterPro" id="IPR016032">
    <property type="entry name" value="Sig_transdc_resp-reg_C-effctor"/>
</dbReference>
<dbReference type="Gene3D" id="3.40.50.2300">
    <property type="match status" value="1"/>
</dbReference>
<proteinExistence type="predicted"/>
<name>A0A6L3W9U3_9ACTN</name>
<dbReference type="CDD" id="cd06170">
    <property type="entry name" value="LuxR_C_like"/>
    <property type="match status" value="1"/>
</dbReference>
<evidence type="ECO:0000256" key="1">
    <source>
        <dbReference type="ARBA" id="ARBA00023015"/>
    </source>
</evidence>
<keyword evidence="1" id="KW-0805">Transcription regulation</keyword>
<dbReference type="EMBL" id="WBMR01000001">
    <property type="protein sequence ID" value="KAB2390321.1"/>
    <property type="molecule type" value="Genomic_DNA"/>
</dbReference>
<feature type="domain" description="HTH luxR-type" evidence="5">
    <location>
        <begin position="218"/>
        <end position="283"/>
    </location>
</feature>
<dbReference type="Pfam" id="PF00196">
    <property type="entry name" value="GerE"/>
    <property type="match status" value="1"/>
</dbReference>
<feature type="region of interest" description="Disordered" evidence="4">
    <location>
        <begin position="284"/>
        <end position="311"/>
    </location>
</feature>
<accession>A0A6L3W9U3</accession>
<feature type="region of interest" description="Disordered" evidence="4">
    <location>
        <begin position="1"/>
        <end position="53"/>
    </location>
</feature>
<dbReference type="OrthoDB" id="8482304at2"/>
<evidence type="ECO:0000256" key="2">
    <source>
        <dbReference type="ARBA" id="ARBA00023125"/>
    </source>
</evidence>
<comment type="caution">
    <text evidence="6">The sequence shown here is derived from an EMBL/GenBank/DDBJ whole genome shotgun (WGS) entry which is preliminary data.</text>
</comment>
<dbReference type="InterPro" id="IPR000792">
    <property type="entry name" value="Tscrpt_reg_LuxR_C"/>
</dbReference>
<dbReference type="SUPFAM" id="SSF46894">
    <property type="entry name" value="C-terminal effector domain of the bipartite response regulators"/>
    <property type="match status" value="1"/>
</dbReference>
<dbReference type="PRINTS" id="PR00038">
    <property type="entry name" value="HTHLUXR"/>
</dbReference>
<organism evidence="6 7">
    <name type="scientific">Actinomadura montaniterrae</name>
    <dbReference type="NCBI Taxonomy" id="1803903"/>
    <lineage>
        <taxon>Bacteria</taxon>
        <taxon>Bacillati</taxon>
        <taxon>Actinomycetota</taxon>
        <taxon>Actinomycetes</taxon>
        <taxon>Streptosporangiales</taxon>
        <taxon>Thermomonosporaceae</taxon>
        <taxon>Actinomadura</taxon>
    </lineage>
</organism>
<keyword evidence="3" id="KW-0804">Transcription</keyword>
<protein>
    <submittedName>
        <fullName evidence="6">Response regulator transcription factor</fullName>
    </submittedName>
</protein>
<keyword evidence="7" id="KW-1185">Reference proteome</keyword>
<evidence type="ECO:0000256" key="4">
    <source>
        <dbReference type="SAM" id="MobiDB-lite"/>
    </source>
</evidence>
<evidence type="ECO:0000313" key="6">
    <source>
        <dbReference type="EMBL" id="KAB2390321.1"/>
    </source>
</evidence>
<keyword evidence="2" id="KW-0238">DNA-binding</keyword>
<dbReference type="PANTHER" id="PTHR44688:SF16">
    <property type="entry name" value="DNA-BINDING TRANSCRIPTIONAL ACTIVATOR DEVR_DOSR"/>
    <property type="match status" value="1"/>
</dbReference>
<dbReference type="AlphaFoldDB" id="A0A6L3W9U3"/>
<dbReference type="GO" id="GO:0003677">
    <property type="term" value="F:DNA binding"/>
    <property type="evidence" value="ECO:0007669"/>
    <property type="project" value="UniProtKB-KW"/>
</dbReference>
<dbReference type="GO" id="GO:0006355">
    <property type="term" value="P:regulation of DNA-templated transcription"/>
    <property type="evidence" value="ECO:0007669"/>
    <property type="project" value="InterPro"/>
</dbReference>
<evidence type="ECO:0000313" key="7">
    <source>
        <dbReference type="Proteomes" id="UP000483004"/>
    </source>
</evidence>
<sequence>MRPAGRLTEKEIRTTARSGTAGAPPMRPPPSERASHRRSETWHPEGLMSLGHRPDDIRSPSVLEIIDAANADRAPQLVLFLHDGSLLMRGVLSALESASRFYRVTAIQTAGEVNALLQETCEPPILLLALPQIIDDRFLDDLRGWTERSLVLGISQMLDRDRLSTLIRAGLHGYLDMTTEASTLIVALSIVARDRFFLFGSVGGELFCEPTGPPAPASVVLQSGLTQREGQVLTLVAEGWTHKQISSKLGLSKATIDTYVQRIRQKLGLRNKADLTRAAVQYGLGAPETPPASPRAPEMSSAQIKRHAGSR</sequence>
<feature type="compositionally biased region" description="Basic and acidic residues" evidence="4">
    <location>
        <begin position="33"/>
        <end position="43"/>
    </location>
</feature>
<evidence type="ECO:0000256" key="3">
    <source>
        <dbReference type="ARBA" id="ARBA00023163"/>
    </source>
</evidence>
<dbReference type="Proteomes" id="UP000483004">
    <property type="component" value="Unassembled WGS sequence"/>
</dbReference>
<dbReference type="PANTHER" id="PTHR44688">
    <property type="entry name" value="DNA-BINDING TRANSCRIPTIONAL ACTIVATOR DEVR_DOSR"/>
    <property type="match status" value="1"/>
</dbReference>